<evidence type="ECO:0000259" key="6">
    <source>
        <dbReference type="Pfam" id="PF08543"/>
    </source>
</evidence>
<keyword evidence="5" id="KW-0067">ATP-binding</keyword>
<dbReference type="RefSeq" id="WP_377835298.1">
    <property type="nucleotide sequence ID" value="NZ_JBHRSK010000018.1"/>
</dbReference>
<dbReference type="Gene3D" id="3.40.1190.20">
    <property type="match status" value="1"/>
</dbReference>
<dbReference type="Proteomes" id="UP001595443">
    <property type="component" value="Unassembled WGS sequence"/>
</dbReference>
<comment type="caution">
    <text evidence="7">The sequence shown here is derived from an EMBL/GenBank/DDBJ whole genome shotgun (WGS) entry which is preliminary data.</text>
</comment>
<gene>
    <name evidence="7" type="ORF">ACFOES_19490</name>
</gene>
<keyword evidence="8" id="KW-1185">Reference proteome</keyword>
<dbReference type="EC" id="2.7.1.35" evidence="1"/>
<evidence type="ECO:0000313" key="8">
    <source>
        <dbReference type="Proteomes" id="UP001595443"/>
    </source>
</evidence>
<evidence type="ECO:0000313" key="7">
    <source>
        <dbReference type="EMBL" id="MFC2970286.1"/>
    </source>
</evidence>
<evidence type="ECO:0000256" key="5">
    <source>
        <dbReference type="ARBA" id="ARBA00022840"/>
    </source>
</evidence>
<dbReference type="GO" id="GO:0016301">
    <property type="term" value="F:kinase activity"/>
    <property type="evidence" value="ECO:0007669"/>
    <property type="project" value="UniProtKB-KW"/>
</dbReference>
<dbReference type="EMBL" id="JBHRSK010000018">
    <property type="protein sequence ID" value="MFC2970286.1"/>
    <property type="molecule type" value="Genomic_DNA"/>
</dbReference>
<evidence type="ECO:0000256" key="4">
    <source>
        <dbReference type="ARBA" id="ARBA00022777"/>
    </source>
</evidence>
<keyword evidence="2" id="KW-0808">Transferase</keyword>
<name>A0ABV7ANB4_9RHOB</name>
<feature type="domain" description="Pyridoxamine kinase/Phosphomethylpyrimidine kinase" evidence="6">
    <location>
        <begin position="72"/>
        <end position="228"/>
    </location>
</feature>
<sequence>MLILSSWVAHGHVGLSAAAPALQLLGHQVTQLPTILLSNHPGWPHVSGSPVPVAQLAAMLEALAVNGWLAAQDAVLTGYLPTAAHVEFAVDLVRRLRALETPPRVVVDPVLGDNPKGLYVPRAVATALRDRLVPEADILTPNAFELGWLSAAPTDTLDDAAEAGRRLSGRCRVLMTSAPVAPDGIGVLELDHDAPRLWAAPRRAGVPHGVGDVFSALIAAGLSTGAALGHLDALIAASLDAPHLRIAEAAPRWTAAAPLCPRPRRDTEET</sequence>
<keyword evidence="3" id="KW-0547">Nucleotide-binding</keyword>
<dbReference type="SUPFAM" id="SSF53613">
    <property type="entry name" value="Ribokinase-like"/>
    <property type="match status" value="1"/>
</dbReference>
<protein>
    <recommendedName>
        <fullName evidence="1">pyridoxal kinase</fullName>
        <ecNumber evidence="1">2.7.1.35</ecNumber>
    </recommendedName>
</protein>
<dbReference type="CDD" id="cd01173">
    <property type="entry name" value="pyridoxal_pyridoxamine_kinase"/>
    <property type="match status" value="1"/>
</dbReference>
<reference evidence="8" key="1">
    <citation type="journal article" date="2019" name="Int. J. Syst. Evol. Microbiol.">
        <title>The Global Catalogue of Microorganisms (GCM) 10K type strain sequencing project: providing services to taxonomists for standard genome sequencing and annotation.</title>
        <authorList>
            <consortium name="The Broad Institute Genomics Platform"/>
            <consortium name="The Broad Institute Genome Sequencing Center for Infectious Disease"/>
            <person name="Wu L."/>
            <person name="Ma J."/>
        </authorList>
    </citation>
    <scope>NUCLEOTIDE SEQUENCE [LARGE SCALE GENOMIC DNA]</scope>
    <source>
        <strain evidence="8">KCTC 62192</strain>
    </source>
</reference>
<dbReference type="InterPro" id="IPR013749">
    <property type="entry name" value="PM/HMP-P_kinase-1"/>
</dbReference>
<organism evidence="7 8">
    <name type="scientific">Acidimangrovimonas pyrenivorans</name>
    <dbReference type="NCBI Taxonomy" id="2030798"/>
    <lineage>
        <taxon>Bacteria</taxon>
        <taxon>Pseudomonadati</taxon>
        <taxon>Pseudomonadota</taxon>
        <taxon>Alphaproteobacteria</taxon>
        <taxon>Rhodobacterales</taxon>
        <taxon>Paracoccaceae</taxon>
        <taxon>Acidimangrovimonas</taxon>
    </lineage>
</organism>
<dbReference type="PANTHER" id="PTHR10534">
    <property type="entry name" value="PYRIDOXAL KINASE"/>
    <property type="match status" value="1"/>
</dbReference>
<dbReference type="Pfam" id="PF08543">
    <property type="entry name" value="Phos_pyr_kin"/>
    <property type="match status" value="1"/>
</dbReference>
<keyword evidence="4 7" id="KW-0418">Kinase</keyword>
<dbReference type="PANTHER" id="PTHR10534:SF2">
    <property type="entry name" value="PYRIDOXAL KINASE"/>
    <property type="match status" value="1"/>
</dbReference>
<evidence type="ECO:0000256" key="1">
    <source>
        <dbReference type="ARBA" id="ARBA00012104"/>
    </source>
</evidence>
<accession>A0ABV7ANB4</accession>
<evidence type="ECO:0000256" key="2">
    <source>
        <dbReference type="ARBA" id="ARBA00022679"/>
    </source>
</evidence>
<dbReference type="InterPro" id="IPR004625">
    <property type="entry name" value="PyrdxlKinase"/>
</dbReference>
<dbReference type="InterPro" id="IPR029056">
    <property type="entry name" value="Ribokinase-like"/>
</dbReference>
<evidence type="ECO:0000256" key="3">
    <source>
        <dbReference type="ARBA" id="ARBA00022741"/>
    </source>
</evidence>
<proteinExistence type="predicted"/>